<evidence type="ECO:0008006" key="18">
    <source>
        <dbReference type="Google" id="ProtNLM"/>
    </source>
</evidence>
<evidence type="ECO:0000256" key="5">
    <source>
        <dbReference type="ARBA" id="ARBA00022692"/>
    </source>
</evidence>
<evidence type="ECO:0000256" key="1">
    <source>
        <dbReference type="ARBA" id="ARBA00004571"/>
    </source>
</evidence>
<gene>
    <name evidence="16" type="ORF">GCM10007854_05580</name>
</gene>
<dbReference type="Gene3D" id="2.40.170.20">
    <property type="entry name" value="TonB-dependent receptor, beta-barrel domain"/>
    <property type="match status" value="1"/>
</dbReference>
<reference evidence="16" key="1">
    <citation type="journal article" date="2014" name="Int. J. Syst. Evol. Microbiol.">
        <title>Complete genome of a new Firmicutes species belonging to the dominant human colonic microbiota ('Ruminococcus bicirculans') reveals two chromosomes and a selective capacity to utilize plant glucans.</title>
        <authorList>
            <consortium name="NISC Comparative Sequencing Program"/>
            <person name="Wegmann U."/>
            <person name="Louis P."/>
            <person name="Goesmann A."/>
            <person name="Henrissat B."/>
            <person name="Duncan S.H."/>
            <person name="Flint H.J."/>
        </authorList>
    </citation>
    <scope>NUCLEOTIDE SEQUENCE</scope>
    <source>
        <strain evidence="16">NBRC 108216</strain>
    </source>
</reference>
<comment type="subcellular location">
    <subcellularLocation>
        <location evidence="1 11">Cell outer membrane</location>
        <topology evidence="1 11">Multi-pass membrane protein</topology>
    </subcellularLocation>
</comment>
<dbReference type="RefSeq" id="WP_284369397.1">
    <property type="nucleotide sequence ID" value="NZ_BSNJ01000001.1"/>
</dbReference>
<keyword evidence="3 11" id="KW-1134">Transmembrane beta strand</keyword>
<accession>A0ABQ5UWQ5</accession>
<comment type="caution">
    <text evidence="16">The sequence shown here is derived from an EMBL/GenBank/DDBJ whole genome shotgun (WGS) entry which is preliminary data.</text>
</comment>
<evidence type="ECO:0000256" key="13">
    <source>
        <dbReference type="SAM" id="SignalP"/>
    </source>
</evidence>
<dbReference type="PROSITE" id="PS52016">
    <property type="entry name" value="TONB_DEPENDENT_REC_3"/>
    <property type="match status" value="1"/>
</dbReference>
<keyword evidence="2 11" id="KW-0813">Transport</keyword>
<proteinExistence type="inferred from homology"/>
<evidence type="ECO:0000256" key="11">
    <source>
        <dbReference type="PROSITE-ProRule" id="PRU01360"/>
    </source>
</evidence>
<dbReference type="InterPro" id="IPR039426">
    <property type="entry name" value="TonB-dep_rcpt-like"/>
</dbReference>
<reference evidence="16" key="2">
    <citation type="submission" date="2023-01" db="EMBL/GenBank/DDBJ databases">
        <title>Draft genome sequence of Algimonas porphyrae strain NBRC 108216.</title>
        <authorList>
            <person name="Sun Q."/>
            <person name="Mori K."/>
        </authorList>
    </citation>
    <scope>NUCLEOTIDE SEQUENCE</scope>
    <source>
        <strain evidence="16">NBRC 108216</strain>
    </source>
</reference>
<evidence type="ECO:0000256" key="2">
    <source>
        <dbReference type="ARBA" id="ARBA00022448"/>
    </source>
</evidence>
<evidence type="ECO:0000256" key="9">
    <source>
        <dbReference type="ARBA" id="ARBA00023136"/>
    </source>
</evidence>
<evidence type="ECO:0000256" key="10">
    <source>
        <dbReference type="ARBA" id="ARBA00023237"/>
    </source>
</evidence>
<evidence type="ECO:0000256" key="7">
    <source>
        <dbReference type="ARBA" id="ARBA00023065"/>
    </source>
</evidence>
<dbReference type="InterPro" id="IPR012910">
    <property type="entry name" value="Plug_dom"/>
</dbReference>
<keyword evidence="13" id="KW-0732">Signal</keyword>
<evidence type="ECO:0000256" key="3">
    <source>
        <dbReference type="ARBA" id="ARBA00022452"/>
    </source>
</evidence>
<keyword evidence="9 11" id="KW-0472">Membrane</keyword>
<dbReference type="PANTHER" id="PTHR32552:SF81">
    <property type="entry name" value="TONB-DEPENDENT OUTER MEMBRANE RECEPTOR"/>
    <property type="match status" value="1"/>
</dbReference>
<feature type="signal peptide" evidence="13">
    <location>
        <begin position="1"/>
        <end position="27"/>
    </location>
</feature>
<dbReference type="EMBL" id="BSNJ01000001">
    <property type="protein sequence ID" value="GLQ19603.1"/>
    <property type="molecule type" value="Genomic_DNA"/>
</dbReference>
<feature type="domain" description="TonB-dependent receptor-like beta-barrel" evidence="14">
    <location>
        <begin position="301"/>
        <end position="695"/>
    </location>
</feature>
<organism evidence="16 17">
    <name type="scientific">Algimonas porphyrae</name>
    <dbReference type="NCBI Taxonomy" id="1128113"/>
    <lineage>
        <taxon>Bacteria</taxon>
        <taxon>Pseudomonadati</taxon>
        <taxon>Pseudomonadota</taxon>
        <taxon>Alphaproteobacteria</taxon>
        <taxon>Maricaulales</taxon>
        <taxon>Robiginitomaculaceae</taxon>
        <taxon>Algimonas</taxon>
    </lineage>
</organism>
<evidence type="ECO:0000256" key="6">
    <source>
        <dbReference type="ARBA" id="ARBA00023004"/>
    </source>
</evidence>
<dbReference type="SUPFAM" id="SSF56935">
    <property type="entry name" value="Porins"/>
    <property type="match status" value="1"/>
</dbReference>
<feature type="domain" description="TonB-dependent receptor plug" evidence="15">
    <location>
        <begin position="43"/>
        <end position="152"/>
    </location>
</feature>
<dbReference type="Proteomes" id="UP001161390">
    <property type="component" value="Unassembled WGS sequence"/>
</dbReference>
<evidence type="ECO:0000259" key="14">
    <source>
        <dbReference type="Pfam" id="PF00593"/>
    </source>
</evidence>
<keyword evidence="8 12" id="KW-0798">TonB box</keyword>
<dbReference type="PANTHER" id="PTHR32552">
    <property type="entry name" value="FERRICHROME IRON RECEPTOR-RELATED"/>
    <property type="match status" value="1"/>
</dbReference>
<evidence type="ECO:0000256" key="4">
    <source>
        <dbReference type="ARBA" id="ARBA00022496"/>
    </source>
</evidence>
<keyword evidence="10 11" id="KW-0998">Cell outer membrane</keyword>
<evidence type="ECO:0000256" key="8">
    <source>
        <dbReference type="ARBA" id="ARBA00023077"/>
    </source>
</evidence>
<evidence type="ECO:0000256" key="12">
    <source>
        <dbReference type="RuleBase" id="RU003357"/>
    </source>
</evidence>
<protein>
    <recommendedName>
        <fullName evidence="18">TonB-dependent receptor</fullName>
    </recommendedName>
</protein>
<evidence type="ECO:0000313" key="16">
    <source>
        <dbReference type="EMBL" id="GLQ19603.1"/>
    </source>
</evidence>
<name>A0ABQ5UWQ5_9PROT</name>
<feature type="chain" id="PRO_5046618650" description="TonB-dependent receptor" evidence="13">
    <location>
        <begin position="28"/>
        <end position="727"/>
    </location>
</feature>
<evidence type="ECO:0000259" key="15">
    <source>
        <dbReference type="Pfam" id="PF07715"/>
    </source>
</evidence>
<keyword evidence="4" id="KW-0410">Iron transport</keyword>
<keyword evidence="7" id="KW-0406">Ion transport</keyword>
<keyword evidence="17" id="KW-1185">Reference proteome</keyword>
<dbReference type="Pfam" id="PF07715">
    <property type="entry name" value="Plug"/>
    <property type="match status" value="1"/>
</dbReference>
<comment type="similarity">
    <text evidence="11 12">Belongs to the TonB-dependent receptor family.</text>
</comment>
<dbReference type="Pfam" id="PF00593">
    <property type="entry name" value="TonB_dep_Rec_b-barrel"/>
    <property type="match status" value="1"/>
</dbReference>
<keyword evidence="6" id="KW-0408">Iron</keyword>
<sequence>MTNSFLIRTASAAALAGAMLLPTHAFGQIDEVITTAQRRAETAQDVPVSLTVLSAEDLEVRQIEDTLDLQAYVPNLNLGTNTGTSNAARIFLRGIGEDESRGLVEPAVGTYVDGVYMGRLVGSLFDLVDLEQIEVLRGPQGTLYGRNSNGGAIKITSKRPDTEGFAANGKLTIGNNERLDLKGVVNMPISDSTAIRVSGLYRTRDGFFDIAPGPSFGNAVYENIGQLDTMAVRASLSQDFGNWNLLITGDYTDDDSDPIPSSIVDTLDADGDLFTIEPAPGTACFNDGATQPTAPAGPFQFTRPVGCFAGFTNETKSRGLSAQLTGDIGMFTIQSTSAFRRLDDSLSSHIGFPYLEDTDQEQLSQEVTASSNFDGPFNFVSGVYYFKEDLNLDTAFVFPFRVAADVESFAIFGQGEYRAGDFTLTGGLRYTDENRDFEGIAFSSGLTNAVDVGGSNVSYTAKVDYDVNEDILLFASYATGFKGAAVSPDCFSPVACFLPVTEEEVGTIELGFKSRLADDRVRLNGTYFNSQYDDLQIAATVPGLGFTRFNVDETKISGFEFDFTFAPNERFELNANLGLLDGEYEQLSLLQAQSLLGALGAANCPGGVATVDCAQDLELKNAPSFKANIGAIYNQPFANGILTFSGDISFESDSFNLVANAPFSAATDAPDLLNGRIAYKPDDAFWNVAVWARNLTDREYFRAGTATGNAVYAAEPMTYGIDFGFEF</sequence>
<dbReference type="InterPro" id="IPR036942">
    <property type="entry name" value="Beta-barrel_TonB_sf"/>
</dbReference>
<keyword evidence="5 11" id="KW-0812">Transmembrane</keyword>
<dbReference type="InterPro" id="IPR000531">
    <property type="entry name" value="Beta-barrel_TonB"/>
</dbReference>
<evidence type="ECO:0000313" key="17">
    <source>
        <dbReference type="Proteomes" id="UP001161390"/>
    </source>
</evidence>